<evidence type="ECO:0000313" key="3">
    <source>
        <dbReference type="Proteomes" id="UP000188318"/>
    </source>
</evidence>
<dbReference type="OrthoDB" id="4431514at2759"/>
<dbReference type="Proteomes" id="UP000188318">
    <property type="component" value="Unassembled WGS sequence"/>
</dbReference>
<sequence>MLDRLPDTVLLQVWDYLTPPSHHPCFHHQAHHLAPLLRVCRRFYTLFLQRLHREIRLHSGAMPMFGKTIRPPSILSIIENTCRNAEIASATQVLVVDDWFVGKRRRVAFTADPVILETLLHTAQLSPDQEAWWRKALTANYQDAWIALFLLQLPNLRKLEIKNMEPGSPYLESILTRLVDPNDPLTGLPQLSELKISPAMFGHSLFLSSFIPFAQLPSLRKFHIGGALDYYPPPPPGPGEDNNDTPEEDPSPPPTPPPISDFHAPSNITHLTLHATSLLTTLPSLLPHLPHLQSLIYNHDDQATGTNTSMGWGISPAQAQYLDTISRTSTLNPSVLLPALTAAKPSLQSLWITTTHRIRQSPRDIFTRDLPGITIGDLHDFPSLRTLRMRVENILTVTRAPDRTLTNTTDTLWDILPPCLESIFLEDCDRALFPEVVQQLRQVLESREQAQQGEKHRQNTLFPDLKTVVLQQPYDEADRVRFEFPPDMESISREMMEDMARHRMAENDLQPEVWREVMGLWERFGALGVELRVVDKMRTDGEFPLRVR</sequence>
<dbReference type="VEuPathDB" id="FungiDB:ASPCADRAFT_403045"/>
<keyword evidence="3" id="KW-1185">Reference proteome</keyword>
<proteinExistence type="predicted"/>
<accession>A0A1R3RW30</accession>
<dbReference type="OMA" id="ATQNTCR"/>
<reference evidence="3" key="1">
    <citation type="journal article" date="2017" name="Genome Biol.">
        <title>Comparative genomics reveals high biological diversity and specific adaptations in the industrially and medically important fungal genus Aspergillus.</title>
        <authorList>
            <person name="de Vries R.P."/>
            <person name="Riley R."/>
            <person name="Wiebenga A."/>
            <person name="Aguilar-Osorio G."/>
            <person name="Amillis S."/>
            <person name="Uchima C.A."/>
            <person name="Anderluh G."/>
            <person name="Asadollahi M."/>
            <person name="Askin M."/>
            <person name="Barry K."/>
            <person name="Battaglia E."/>
            <person name="Bayram O."/>
            <person name="Benocci T."/>
            <person name="Braus-Stromeyer S.A."/>
            <person name="Caldana C."/>
            <person name="Canovas D."/>
            <person name="Cerqueira G.C."/>
            <person name="Chen F."/>
            <person name="Chen W."/>
            <person name="Choi C."/>
            <person name="Clum A."/>
            <person name="Dos Santos R.A."/>
            <person name="Damasio A.R."/>
            <person name="Diallinas G."/>
            <person name="Emri T."/>
            <person name="Fekete E."/>
            <person name="Flipphi M."/>
            <person name="Freyberg S."/>
            <person name="Gallo A."/>
            <person name="Gournas C."/>
            <person name="Habgood R."/>
            <person name="Hainaut M."/>
            <person name="Harispe M.L."/>
            <person name="Henrissat B."/>
            <person name="Hilden K.S."/>
            <person name="Hope R."/>
            <person name="Hossain A."/>
            <person name="Karabika E."/>
            <person name="Karaffa L."/>
            <person name="Karanyi Z."/>
            <person name="Krasevec N."/>
            <person name="Kuo A."/>
            <person name="Kusch H."/>
            <person name="LaButti K."/>
            <person name="Lagendijk E.L."/>
            <person name="Lapidus A."/>
            <person name="Levasseur A."/>
            <person name="Lindquist E."/>
            <person name="Lipzen A."/>
            <person name="Logrieco A.F."/>
            <person name="MacCabe A."/>
            <person name="Maekelae M.R."/>
            <person name="Malavazi I."/>
            <person name="Melin P."/>
            <person name="Meyer V."/>
            <person name="Mielnichuk N."/>
            <person name="Miskei M."/>
            <person name="Molnar A.P."/>
            <person name="Mule G."/>
            <person name="Ngan C.Y."/>
            <person name="Orejas M."/>
            <person name="Orosz E."/>
            <person name="Ouedraogo J.P."/>
            <person name="Overkamp K.M."/>
            <person name="Park H.-S."/>
            <person name="Perrone G."/>
            <person name="Piumi F."/>
            <person name="Punt P.J."/>
            <person name="Ram A.F."/>
            <person name="Ramon A."/>
            <person name="Rauscher S."/>
            <person name="Record E."/>
            <person name="Riano-Pachon D.M."/>
            <person name="Robert V."/>
            <person name="Roehrig J."/>
            <person name="Ruller R."/>
            <person name="Salamov A."/>
            <person name="Salih N.S."/>
            <person name="Samson R.A."/>
            <person name="Sandor E."/>
            <person name="Sanguinetti M."/>
            <person name="Schuetze T."/>
            <person name="Sepcic K."/>
            <person name="Shelest E."/>
            <person name="Sherlock G."/>
            <person name="Sophianopoulou V."/>
            <person name="Squina F.M."/>
            <person name="Sun H."/>
            <person name="Susca A."/>
            <person name="Todd R.B."/>
            <person name="Tsang A."/>
            <person name="Unkles S.E."/>
            <person name="van de Wiele N."/>
            <person name="van Rossen-Uffink D."/>
            <person name="Oliveira J.V."/>
            <person name="Vesth T.C."/>
            <person name="Visser J."/>
            <person name="Yu J.-H."/>
            <person name="Zhou M."/>
            <person name="Andersen M.R."/>
            <person name="Archer D.B."/>
            <person name="Baker S.E."/>
            <person name="Benoit I."/>
            <person name="Brakhage A.A."/>
            <person name="Braus G.H."/>
            <person name="Fischer R."/>
            <person name="Frisvad J.C."/>
            <person name="Goldman G.H."/>
            <person name="Houbraken J."/>
            <person name="Oakley B."/>
            <person name="Pocsi I."/>
            <person name="Scazzocchio C."/>
            <person name="Seiboth B."/>
            <person name="vanKuyk P.A."/>
            <person name="Wortman J."/>
            <person name="Dyer P.S."/>
            <person name="Grigoriev I.V."/>
        </authorList>
    </citation>
    <scope>NUCLEOTIDE SEQUENCE [LARGE SCALE GENOMIC DNA]</scope>
    <source>
        <strain evidence="3">ITEM 5010</strain>
    </source>
</reference>
<gene>
    <name evidence="2" type="ORF">ASPCADRAFT_403045</name>
</gene>
<evidence type="ECO:0000313" key="2">
    <source>
        <dbReference type="EMBL" id="OOF98698.1"/>
    </source>
</evidence>
<organism evidence="2 3">
    <name type="scientific">Aspergillus carbonarius (strain ITEM 5010)</name>
    <dbReference type="NCBI Taxonomy" id="602072"/>
    <lineage>
        <taxon>Eukaryota</taxon>
        <taxon>Fungi</taxon>
        <taxon>Dikarya</taxon>
        <taxon>Ascomycota</taxon>
        <taxon>Pezizomycotina</taxon>
        <taxon>Eurotiomycetes</taxon>
        <taxon>Eurotiomycetidae</taxon>
        <taxon>Eurotiales</taxon>
        <taxon>Aspergillaceae</taxon>
        <taxon>Aspergillus</taxon>
        <taxon>Aspergillus subgen. Circumdati</taxon>
    </lineage>
</organism>
<evidence type="ECO:0008006" key="4">
    <source>
        <dbReference type="Google" id="ProtNLM"/>
    </source>
</evidence>
<feature type="region of interest" description="Disordered" evidence="1">
    <location>
        <begin position="230"/>
        <end position="265"/>
    </location>
</feature>
<dbReference type="InterPro" id="IPR032675">
    <property type="entry name" value="LRR_dom_sf"/>
</dbReference>
<dbReference type="EMBL" id="KV907495">
    <property type="protein sequence ID" value="OOF98698.1"/>
    <property type="molecule type" value="Genomic_DNA"/>
</dbReference>
<dbReference type="STRING" id="602072.A0A1R3RW30"/>
<feature type="compositionally biased region" description="Acidic residues" evidence="1">
    <location>
        <begin position="241"/>
        <end position="250"/>
    </location>
</feature>
<evidence type="ECO:0000256" key="1">
    <source>
        <dbReference type="SAM" id="MobiDB-lite"/>
    </source>
</evidence>
<dbReference type="Gene3D" id="3.80.10.10">
    <property type="entry name" value="Ribonuclease Inhibitor"/>
    <property type="match status" value="1"/>
</dbReference>
<name>A0A1R3RW30_ASPC5</name>
<dbReference type="AlphaFoldDB" id="A0A1R3RW30"/>
<dbReference type="SUPFAM" id="SSF52047">
    <property type="entry name" value="RNI-like"/>
    <property type="match status" value="1"/>
</dbReference>
<protein>
    <recommendedName>
        <fullName evidence="4">F-box domain-containing protein</fullName>
    </recommendedName>
</protein>